<dbReference type="AlphaFoldDB" id="A0A0A8ZZX9"/>
<reference evidence="2" key="1">
    <citation type="submission" date="2014-09" db="EMBL/GenBank/DDBJ databases">
        <authorList>
            <person name="Magalhaes I.L.F."/>
            <person name="Oliveira U."/>
            <person name="Santos F.R."/>
            <person name="Vidigal T.H.D.A."/>
            <person name="Brescovit A.D."/>
            <person name="Santos A.J."/>
        </authorList>
    </citation>
    <scope>NUCLEOTIDE SEQUENCE</scope>
    <source>
        <tissue evidence="2">Shoot tissue taken approximately 20 cm above the soil surface</tissue>
    </source>
</reference>
<feature type="signal peptide" evidence="1">
    <location>
        <begin position="1"/>
        <end position="21"/>
    </location>
</feature>
<keyword evidence="1" id="KW-0732">Signal</keyword>
<sequence length="63" mass="6831">MAPLLVSFLLLLLLQFGPSSCANVYIVYMGERSPELNPALVRDSHHGMLAAVLGSYRYGFSGS</sequence>
<reference evidence="2" key="2">
    <citation type="journal article" date="2015" name="Data Brief">
        <title>Shoot transcriptome of the giant reed, Arundo donax.</title>
        <authorList>
            <person name="Barrero R.A."/>
            <person name="Guerrero F.D."/>
            <person name="Moolhuijzen P."/>
            <person name="Goolsby J.A."/>
            <person name="Tidwell J."/>
            <person name="Bellgard S.E."/>
            <person name="Bellgard M.I."/>
        </authorList>
    </citation>
    <scope>NUCLEOTIDE SEQUENCE</scope>
    <source>
        <tissue evidence="2">Shoot tissue taken approximately 20 cm above the soil surface</tissue>
    </source>
</reference>
<organism evidence="2">
    <name type="scientific">Arundo donax</name>
    <name type="common">Giant reed</name>
    <name type="synonym">Donax arundinaceus</name>
    <dbReference type="NCBI Taxonomy" id="35708"/>
    <lineage>
        <taxon>Eukaryota</taxon>
        <taxon>Viridiplantae</taxon>
        <taxon>Streptophyta</taxon>
        <taxon>Embryophyta</taxon>
        <taxon>Tracheophyta</taxon>
        <taxon>Spermatophyta</taxon>
        <taxon>Magnoliopsida</taxon>
        <taxon>Liliopsida</taxon>
        <taxon>Poales</taxon>
        <taxon>Poaceae</taxon>
        <taxon>PACMAD clade</taxon>
        <taxon>Arundinoideae</taxon>
        <taxon>Arundineae</taxon>
        <taxon>Arundo</taxon>
    </lineage>
</organism>
<dbReference type="EMBL" id="GBRH01253504">
    <property type="protein sequence ID" value="JAD44391.1"/>
    <property type="molecule type" value="Transcribed_RNA"/>
</dbReference>
<evidence type="ECO:0000313" key="2">
    <source>
        <dbReference type="EMBL" id="JAD44391.1"/>
    </source>
</evidence>
<accession>A0A0A8ZZX9</accession>
<name>A0A0A8ZZX9_ARUDO</name>
<feature type="chain" id="PRO_5002045263" evidence="1">
    <location>
        <begin position="22"/>
        <end position="63"/>
    </location>
</feature>
<protein>
    <submittedName>
        <fullName evidence="2">Uncharacterized protein</fullName>
    </submittedName>
</protein>
<evidence type="ECO:0000256" key="1">
    <source>
        <dbReference type="SAM" id="SignalP"/>
    </source>
</evidence>
<proteinExistence type="predicted"/>